<dbReference type="EMBL" id="UINC01068334">
    <property type="protein sequence ID" value="SVC00892.1"/>
    <property type="molecule type" value="Genomic_DNA"/>
</dbReference>
<feature type="non-terminal residue" evidence="1">
    <location>
        <position position="80"/>
    </location>
</feature>
<evidence type="ECO:0000313" key="1">
    <source>
        <dbReference type="EMBL" id="SVC00892.1"/>
    </source>
</evidence>
<dbReference type="AlphaFoldDB" id="A0A382INP3"/>
<proteinExistence type="predicted"/>
<sequence>MITSDYRLLSFDLTGAFPVAKHTVTCTHNLATTADSEELAGMLYALDVVARGTRGPVLCNGELVGIVYRYKLLRTSASQR</sequence>
<gene>
    <name evidence="1" type="ORF">METZ01_LOCUS253746</name>
</gene>
<name>A0A382INP3_9ZZZZ</name>
<accession>A0A382INP3</accession>
<evidence type="ECO:0008006" key="2">
    <source>
        <dbReference type="Google" id="ProtNLM"/>
    </source>
</evidence>
<reference evidence="1" key="1">
    <citation type="submission" date="2018-05" db="EMBL/GenBank/DDBJ databases">
        <authorList>
            <person name="Lanie J.A."/>
            <person name="Ng W.-L."/>
            <person name="Kazmierczak K.M."/>
            <person name="Andrzejewski T.M."/>
            <person name="Davidsen T.M."/>
            <person name="Wayne K.J."/>
            <person name="Tettelin H."/>
            <person name="Glass J.I."/>
            <person name="Rusch D."/>
            <person name="Podicherti R."/>
            <person name="Tsui H.-C.T."/>
            <person name="Winkler M.E."/>
        </authorList>
    </citation>
    <scope>NUCLEOTIDE SEQUENCE</scope>
</reference>
<protein>
    <recommendedName>
        <fullName evidence="2">CBS domain-containing protein</fullName>
    </recommendedName>
</protein>
<organism evidence="1">
    <name type="scientific">marine metagenome</name>
    <dbReference type="NCBI Taxonomy" id="408172"/>
    <lineage>
        <taxon>unclassified sequences</taxon>
        <taxon>metagenomes</taxon>
        <taxon>ecological metagenomes</taxon>
    </lineage>
</organism>